<sequence>MESLKQAWFTHFPPSASSPTATKWWQLIDAAYAEPHRSYHSRTHVESLWRLFESIPNTHSPLVLLLAICFHDIIYDPKSSSNEAQSADVFTAFAVEVGEDVVKKDDVAMVTELILATISHKSNGSTICDFFLDLDLSILASDWELYKEYAKGIRKEYECYDDAAFRSGRSAVLEKFLARPNLYFTPELKEKWEEKARANITQEIKELNQ</sequence>
<dbReference type="SUPFAM" id="SSF109604">
    <property type="entry name" value="HD-domain/PDEase-like"/>
    <property type="match status" value="1"/>
</dbReference>
<evidence type="ECO:0000313" key="1">
    <source>
        <dbReference type="EMBL" id="ORY42168.1"/>
    </source>
</evidence>
<protein>
    <recommendedName>
        <fullName evidence="3">HD domain-containing protein</fullName>
    </recommendedName>
</protein>
<dbReference type="PIRSF" id="PIRSF035170">
    <property type="entry name" value="HD_phosphohydro"/>
    <property type="match status" value="1"/>
</dbReference>
<dbReference type="PANTHER" id="PTHR21174">
    <property type="match status" value="1"/>
</dbReference>
<organism evidence="1 2">
    <name type="scientific">Rhizoclosmatium globosum</name>
    <dbReference type="NCBI Taxonomy" id="329046"/>
    <lineage>
        <taxon>Eukaryota</taxon>
        <taxon>Fungi</taxon>
        <taxon>Fungi incertae sedis</taxon>
        <taxon>Chytridiomycota</taxon>
        <taxon>Chytridiomycota incertae sedis</taxon>
        <taxon>Chytridiomycetes</taxon>
        <taxon>Chytridiales</taxon>
        <taxon>Chytriomycetaceae</taxon>
        <taxon>Rhizoclosmatium</taxon>
    </lineage>
</organism>
<evidence type="ECO:0008006" key="3">
    <source>
        <dbReference type="Google" id="ProtNLM"/>
    </source>
</evidence>
<dbReference type="STRING" id="329046.A0A1Y2C558"/>
<dbReference type="PANTHER" id="PTHR21174:SF0">
    <property type="entry name" value="HD PHOSPHOHYDROLASE FAMILY PROTEIN-RELATED"/>
    <property type="match status" value="1"/>
</dbReference>
<evidence type="ECO:0000313" key="2">
    <source>
        <dbReference type="Proteomes" id="UP000193642"/>
    </source>
</evidence>
<comment type="caution">
    <text evidence="1">The sequence shown here is derived from an EMBL/GenBank/DDBJ whole genome shotgun (WGS) entry which is preliminary data.</text>
</comment>
<gene>
    <name evidence="1" type="ORF">BCR33DRAFT_767087</name>
</gene>
<dbReference type="EMBL" id="MCGO01000029">
    <property type="protein sequence ID" value="ORY42168.1"/>
    <property type="molecule type" value="Genomic_DNA"/>
</dbReference>
<name>A0A1Y2C558_9FUNG</name>
<dbReference type="InterPro" id="IPR009218">
    <property type="entry name" value="HD_phosphohydro"/>
</dbReference>
<dbReference type="AlphaFoldDB" id="A0A1Y2C558"/>
<dbReference type="Proteomes" id="UP000193642">
    <property type="component" value="Unassembled WGS sequence"/>
</dbReference>
<accession>A0A1Y2C558</accession>
<proteinExistence type="predicted"/>
<keyword evidence="2" id="KW-1185">Reference proteome</keyword>
<reference evidence="1 2" key="1">
    <citation type="submission" date="2016-07" db="EMBL/GenBank/DDBJ databases">
        <title>Pervasive Adenine N6-methylation of Active Genes in Fungi.</title>
        <authorList>
            <consortium name="DOE Joint Genome Institute"/>
            <person name="Mondo S.J."/>
            <person name="Dannebaum R.O."/>
            <person name="Kuo R.C."/>
            <person name="Labutti K."/>
            <person name="Haridas S."/>
            <person name="Kuo A."/>
            <person name="Salamov A."/>
            <person name="Ahrendt S.R."/>
            <person name="Lipzen A."/>
            <person name="Sullivan W."/>
            <person name="Andreopoulos W.B."/>
            <person name="Clum A."/>
            <person name="Lindquist E."/>
            <person name="Daum C."/>
            <person name="Ramamoorthy G.K."/>
            <person name="Gryganskyi A."/>
            <person name="Culley D."/>
            <person name="Magnuson J.K."/>
            <person name="James T.Y."/>
            <person name="O'Malley M.A."/>
            <person name="Stajich J.E."/>
            <person name="Spatafora J.W."/>
            <person name="Visel A."/>
            <person name="Grigoriev I.V."/>
        </authorList>
    </citation>
    <scope>NUCLEOTIDE SEQUENCE [LARGE SCALE GENOMIC DNA]</scope>
    <source>
        <strain evidence="1 2">JEL800</strain>
    </source>
</reference>
<dbReference type="OrthoDB" id="330671at2759"/>